<evidence type="ECO:0000256" key="1">
    <source>
        <dbReference type="SAM" id="MobiDB-lite"/>
    </source>
</evidence>
<organism evidence="2">
    <name type="scientific">Anguilla anguilla</name>
    <name type="common">European freshwater eel</name>
    <name type="synonym">Muraena anguilla</name>
    <dbReference type="NCBI Taxonomy" id="7936"/>
    <lineage>
        <taxon>Eukaryota</taxon>
        <taxon>Metazoa</taxon>
        <taxon>Chordata</taxon>
        <taxon>Craniata</taxon>
        <taxon>Vertebrata</taxon>
        <taxon>Euteleostomi</taxon>
        <taxon>Actinopterygii</taxon>
        <taxon>Neopterygii</taxon>
        <taxon>Teleostei</taxon>
        <taxon>Anguilliformes</taxon>
        <taxon>Anguillidae</taxon>
        <taxon>Anguilla</taxon>
    </lineage>
</organism>
<protein>
    <submittedName>
        <fullName evidence="2">Uncharacterized protein</fullName>
    </submittedName>
</protein>
<reference evidence="2" key="2">
    <citation type="journal article" date="2015" name="Fish Shellfish Immunol.">
        <title>Early steps in the European eel (Anguilla anguilla)-Vibrio vulnificus interaction in the gills: Role of the RtxA13 toxin.</title>
        <authorList>
            <person name="Callol A."/>
            <person name="Pajuelo D."/>
            <person name="Ebbesson L."/>
            <person name="Teles M."/>
            <person name="MacKenzie S."/>
            <person name="Amaro C."/>
        </authorList>
    </citation>
    <scope>NUCLEOTIDE SEQUENCE</scope>
</reference>
<reference evidence="2" key="1">
    <citation type="submission" date="2014-11" db="EMBL/GenBank/DDBJ databases">
        <authorList>
            <person name="Amaro Gonzalez C."/>
        </authorList>
    </citation>
    <scope>NUCLEOTIDE SEQUENCE</scope>
</reference>
<feature type="region of interest" description="Disordered" evidence="1">
    <location>
        <begin position="1"/>
        <end position="23"/>
    </location>
</feature>
<sequence>MQVSSETLPSSTGETQQPPCPLP</sequence>
<accession>A0A0E9QR57</accession>
<dbReference type="EMBL" id="GBXM01089146">
    <property type="protein sequence ID" value="JAH19431.1"/>
    <property type="molecule type" value="Transcribed_RNA"/>
</dbReference>
<evidence type="ECO:0000313" key="2">
    <source>
        <dbReference type="EMBL" id="JAH19431.1"/>
    </source>
</evidence>
<dbReference type="AlphaFoldDB" id="A0A0E9QR57"/>
<name>A0A0E9QR57_ANGAN</name>
<proteinExistence type="predicted"/>
<feature type="compositionally biased region" description="Polar residues" evidence="1">
    <location>
        <begin position="1"/>
        <end position="17"/>
    </location>
</feature>